<proteinExistence type="predicted"/>
<organism evidence="1 2">
    <name type="scientific">Limosilactobacillus albertensis</name>
    <dbReference type="NCBI Taxonomy" id="2759752"/>
    <lineage>
        <taxon>Bacteria</taxon>
        <taxon>Bacillati</taxon>
        <taxon>Bacillota</taxon>
        <taxon>Bacilli</taxon>
        <taxon>Lactobacillales</taxon>
        <taxon>Lactobacillaceae</taxon>
        <taxon>Limosilactobacillus</taxon>
    </lineage>
</organism>
<comment type="caution">
    <text evidence="1">The sequence shown here is derived from an EMBL/GenBank/DDBJ whole genome shotgun (WGS) entry which is preliminary data.</text>
</comment>
<name>A0A839H6W5_9LACO</name>
<protein>
    <submittedName>
        <fullName evidence="1">Uncharacterized protein</fullName>
    </submittedName>
</protein>
<gene>
    <name evidence="1" type="ORF">H5S41_02545</name>
</gene>
<dbReference type="EMBL" id="JACIVD010000050">
    <property type="protein sequence ID" value="MBB1122846.1"/>
    <property type="molecule type" value="Genomic_DNA"/>
</dbReference>
<sequence length="716" mass="84373">MNKGLFITEINNVVDEGMTQKIDEVFKEYSLMTYSKRLRLIKWSLETNLIFNEMIPLGNYWEQIASVYFSLESSQKNLVLSAIREKKVINKKELDAILKILKEEAKKFKVNFPLRVNRILPKNIMDRLTIENRKLPDWLGIGIANFIKSDYTYYFLENEQLHKCNYNFSNDVSEYLKNTLKFHINEFKVNFAIDEILKNKEMRLLYDLLYIGRLNLNDLSMLLNYKVIQKLMINVGLKRKLSSNELDILKGKVNYTFRFYGPEFADFLKKYSIRVSSNTDYIDGVRMVDVSEIGPQQWKFKSLRKMEISFLEVSENESLIKKDNYRKLLVQHLNDKTVSVHDKIKVINVFLKNNKLTYFNDAVKEYLANNLEEEQILALAIKVIVNNNYERFSYADADLVKKLIDCGEKKATLVLKKILSIDYTKLPFNHELISNKYVDFTSFLNCDLGRYFEVLKENLEGNMDDNLFRHKMSGLKRVNKAYRDFIIGRLWKFLKELRGTISINTLLGYSTTFYGFNEKDLSIFSDVAIDLLQSDYESRDQNPYIAFNLSILLSRNVKPCRNIPQTKLSLDVLKNILGFFVFSKRKYSGSWIEKYSEIPQFPEICVSTISKEFFKIKGAKLQKIITYIERASSTKKGIVDISMLYIIHPERLDSDHYEKLLQLIQVLIAKRYIDYSIMMSYDLDRLTKNLDDIKKQKLIKLFKEILTDDEYENLLK</sequence>
<evidence type="ECO:0000313" key="2">
    <source>
        <dbReference type="Proteomes" id="UP000547628"/>
    </source>
</evidence>
<evidence type="ECO:0000313" key="1">
    <source>
        <dbReference type="EMBL" id="MBB1122846.1"/>
    </source>
</evidence>
<dbReference type="AlphaFoldDB" id="A0A839H6W5"/>
<dbReference type="RefSeq" id="WP_182602177.1">
    <property type="nucleotide sequence ID" value="NZ_JACIVD010000050.1"/>
</dbReference>
<dbReference type="Proteomes" id="UP000547628">
    <property type="component" value="Unassembled WGS sequence"/>
</dbReference>
<accession>A0A839H6W5</accession>
<reference evidence="1 2" key="1">
    <citation type="submission" date="2020-07" db="EMBL/GenBank/DDBJ databases">
        <title>Description of Limosilactobacillus balticus sp. nov., Limosilactobacillus agrestis sp. nov., Limosilactobacillus albertensis sp. nov., Limosilactobacillus rudii sp. nov., Limosilactobacillus fastidiosus sp. nov., five novel Limosilactobacillus species isolated from the vertebrate gastrointestinal tract, and proposal of 6 subspecies of Limosilactobacillus reuteri adapted to the gastrointestinal tract of specific vertebrate hosts.</title>
        <authorList>
            <person name="Li F."/>
            <person name="Cheng C."/>
            <person name="Zheng J."/>
            <person name="Quevedo R.M."/>
            <person name="Li J."/>
            <person name="Roos S."/>
            <person name="Gaenzle M.G."/>
            <person name="Walter J."/>
        </authorList>
    </citation>
    <scope>NUCLEOTIDE SEQUENCE [LARGE SCALE GENOMIC DNA]</scope>
    <source>
        <strain evidence="1 2">Lr3000</strain>
    </source>
</reference>